<keyword evidence="2" id="KW-1185">Reference proteome</keyword>
<dbReference type="RefSeq" id="WP_170862709.1">
    <property type="nucleotide sequence ID" value="NZ_FRCZ01000006.1"/>
</dbReference>
<accession>A0A1M7Q7A4</accession>
<dbReference type="AlphaFoldDB" id="A0A1M7Q7A4"/>
<organism evidence="1 2">
    <name type="scientific">Gracilibacillus kekensis</name>
    <dbReference type="NCBI Taxonomy" id="1027249"/>
    <lineage>
        <taxon>Bacteria</taxon>
        <taxon>Bacillati</taxon>
        <taxon>Bacillota</taxon>
        <taxon>Bacilli</taxon>
        <taxon>Bacillales</taxon>
        <taxon>Bacillaceae</taxon>
        <taxon>Gracilibacillus</taxon>
    </lineage>
</organism>
<proteinExistence type="predicted"/>
<dbReference type="Proteomes" id="UP000184184">
    <property type="component" value="Unassembled WGS sequence"/>
</dbReference>
<evidence type="ECO:0000313" key="2">
    <source>
        <dbReference type="Proteomes" id="UP000184184"/>
    </source>
</evidence>
<evidence type="ECO:0000313" key="1">
    <source>
        <dbReference type="EMBL" id="SHN26317.1"/>
    </source>
</evidence>
<dbReference type="STRING" id="1027249.SAMN05216179_2843"/>
<dbReference type="EMBL" id="FRCZ01000006">
    <property type="protein sequence ID" value="SHN26317.1"/>
    <property type="molecule type" value="Genomic_DNA"/>
</dbReference>
<reference evidence="1 2" key="1">
    <citation type="submission" date="2016-11" db="EMBL/GenBank/DDBJ databases">
        <authorList>
            <person name="Jaros S."/>
            <person name="Januszkiewicz K."/>
            <person name="Wedrychowicz H."/>
        </authorList>
    </citation>
    <scope>NUCLEOTIDE SEQUENCE [LARGE SCALE GENOMIC DNA]</scope>
    <source>
        <strain evidence="1 2">CGMCC 1.10681</strain>
    </source>
</reference>
<protein>
    <submittedName>
        <fullName evidence="1">Uncharacterized protein</fullName>
    </submittedName>
</protein>
<sequence length="56" mass="6781">MKYYYNPEVVYLLVKESHKKEMLLYNDNPSLWKVPIIGPRPPYFANPNYQPYFPTI</sequence>
<gene>
    <name evidence="1" type="ORF">SAMN05216179_2843</name>
</gene>
<name>A0A1M7Q7A4_9BACI</name>